<evidence type="ECO:0000256" key="3">
    <source>
        <dbReference type="ARBA" id="ARBA00022553"/>
    </source>
</evidence>
<dbReference type="Gene3D" id="1.10.287.130">
    <property type="match status" value="1"/>
</dbReference>
<dbReference type="EMBL" id="BAABHB010000002">
    <property type="protein sequence ID" value="GAA4399230.1"/>
    <property type="molecule type" value="Genomic_DNA"/>
</dbReference>
<dbReference type="PRINTS" id="PR00344">
    <property type="entry name" value="BCTRLSENSOR"/>
</dbReference>
<dbReference type="NCBIfam" id="TIGR00229">
    <property type="entry name" value="sensory_box"/>
    <property type="match status" value="1"/>
</dbReference>
<dbReference type="InterPro" id="IPR036097">
    <property type="entry name" value="HisK_dim/P_sf"/>
</dbReference>
<dbReference type="InterPro" id="IPR004358">
    <property type="entry name" value="Sig_transdc_His_kin-like_C"/>
</dbReference>
<dbReference type="Pfam" id="PF02518">
    <property type="entry name" value="HATPase_c"/>
    <property type="match status" value="1"/>
</dbReference>
<feature type="domain" description="Histidine kinase" evidence="6">
    <location>
        <begin position="273"/>
        <end position="501"/>
    </location>
</feature>
<dbReference type="InterPro" id="IPR003661">
    <property type="entry name" value="HisK_dim/P_dom"/>
</dbReference>
<organism evidence="7 8">
    <name type="scientific">Nibrella viscosa</name>
    <dbReference type="NCBI Taxonomy" id="1084524"/>
    <lineage>
        <taxon>Bacteria</taxon>
        <taxon>Pseudomonadati</taxon>
        <taxon>Bacteroidota</taxon>
        <taxon>Cytophagia</taxon>
        <taxon>Cytophagales</taxon>
        <taxon>Spirosomataceae</taxon>
        <taxon>Nibrella</taxon>
    </lineage>
</organism>
<keyword evidence="5" id="KW-0418">Kinase</keyword>
<comment type="caution">
    <text evidence="7">The sequence shown here is derived from an EMBL/GenBank/DDBJ whole genome shotgun (WGS) entry which is preliminary data.</text>
</comment>
<keyword evidence="4" id="KW-0808">Transferase</keyword>
<keyword evidence="8" id="KW-1185">Reference proteome</keyword>
<dbReference type="InterPro" id="IPR013656">
    <property type="entry name" value="PAS_4"/>
</dbReference>
<name>A0ABP8K1P8_9BACT</name>
<evidence type="ECO:0000313" key="7">
    <source>
        <dbReference type="EMBL" id="GAA4399230.1"/>
    </source>
</evidence>
<keyword evidence="3" id="KW-0597">Phosphoprotein</keyword>
<evidence type="ECO:0000256" key="2">
    <source>
        <dbReference type="ARBA" id="ARBA00012438"/>
    </source>
</evidence>
<gene>
    <name evidence="7" type="ORF">GCM10023187_10750</name>
</gene>
<dbReference type="SUPFAM" id="SSF55785">
    <property type="entry name" value="PYP-like sensor domain (PAS domain)"/>
    <property type="match status" value="2"/>
</dbReference>
<dbReference type="SUPFAM" id="SSF47384">
    <property type="entry name" value="Homodimeric domain of signal transducing histidine kinase"/>
    <property type="match status" value="1"/>
</dbReference>
<dbReference type="PANTHER" id="PTHR43304">
    <property type="entry name" value="PHYTOCHROME-LIKE PROTEIN CPH1"/>
    <property type="match status" value="1"/>
</dbReference>
<dbReference type="InterPro" id="IPR005467">
    <property type="entry name" value="His_kinase_dom"/>
</dbReference>
<accession>A0ABP8K1P8</accession>
<dbReference type="InterPro" id="IPR000014">
    <property type="entry name" value="PAS"/>
</dbReference>
<dbReference type="SUPFAM" id="SSF55874">
    <property type="entry name" value="ATPase domain of HSP90 chaperone/DNA topoisomerase II/histidine kinase"/>
    <property type="match status" value="1"/>
</dbReference>
<dbReference type="SMART" id="SM00388">
    <property type="entry name" value="HisKA"/>
    <property type="match status" value="1"/>
</dbReference>
<dbReference type="CDD" id="cd00082">
    <property type="entry name" value="HisKA"/>
    <property type="match status" value="1"/>
</dbReference>
<dbReference type="InterPro" id="IPR036890">
    <property type="entry name" value="HATPase_C_sf"/>
</dbReference>
<dbReference type="SMART" id="SM00387">
    <property type="entry name" value="HATPase_c"/>
    <property type="match status" value="1"/>
</dbReference>
<evidence type="ECO:0000256" key="5">
    <source>
        <dbReference type="ARBA" id="ARBA00022777"/>
    </source>
</evidence>
<dbReference type="InterPro" id="IPR052162">
    <property type="entry name" value="Sensor_kinase/Photoreceptor"/>
</dbReference>
<dbReference type="Pfam" id="PF13426">
    <property type="entry name" value="PAS_9"/>
    <property type="match status" value="1"/>
</dbReference>
<comment type="catalytic activity">
    <reaction evidence="1">
        <text>ATP + protein L-histidine = ADP + protein N-phospho-L-histidine.</text>
        <dbReference type="EC" id="2.7.13.3"/>
    </reaction>
</comment>
<protein>
    <recommendedName>
        <fullName evidence="2">histidine kinase</fullName>
        <ecNumber evidence="2">2.7.13.3</ecNumber>
    </recommendedName>
</protein>
<sequence>MSFGLMRWEPVPGAEPHDFRCVEATPVAGHLLGIPIESLPDQRLRSLLPDAADTLAQDWQRVWHRNGTSRLDLFYHHPHETTGHWLELTAARTDTCLLVTLHDITDRIAGLHTLQDKLNTTIQQQQQQHAYQQALLDGAINGIVSHNAIRNTDGKIVDFGFLSLNKAAETLIGRTISDLAGHTMMELFPGNKELGLYDMYVQVVETGVPDRTEVYYKGDGLDFWIAVSAVKQGDGFVVTFVDITEARQTRQKLEFMVQQLRRSNDYLQQFAYVASHDLQEPLRKIHAFGDVLQKQFGSVLGEAGNDLIGRMQKASGRMQTLVKDLLAYSRLNTQPKSAAAVDLNLLFAEILNDLELIIQEKQARIQVAPLPLVGGSLTQLTQLFVNLLSNALKFHKPDQPPQVIISGTVVSGRDLPDLKALNAHQQYVCVEVSDDGIGFDQRHSERIFQMFQRLHGVTKYTGTGVGLALCKRIVENHGGWITVRSQPDQGTTFTVYLPVEINDELLF</sequence>
<dbReference type="PANTHER" id="PTHR43304:SF1">
    <property type="entry name" value="PAC DOMAIN-CONTAINING PROTEIN"/>
    <property type="match status" value="1"/>
</dbReference>
<dbReference type="PROSITE" id="PS50109">
    <property type="entry name" value="HIS_KIN"/>
    <property type="match status" value="1"/>
</dbReference>
<dbReference type="Gene3D" id="3.30.450.20">
    <property type="entry name" value="PAS domain"/>
    <property type="match status" value="2"/>
</dbReference>
<dbReference type="Gene3D" id="3.30.565.10">
    <property type="entry name" value="Histidine kinase-like ATPase, C-terminal domain"/>
    <property type="match status" value="1"/>
</dbReference>
<dbReference type="InterPro" id="IPR003594">
    <property type="entry name" value="HATPase_dom"/>
</dbReference>
<reference evidence="8" key="1">
    <citation type="journal article" date="2019" name="Int. J. Syst. Evol. Microbiol.">
        <title>The Global Catalogue of Microorganisms (GCM) 10K type strain sequencing project: providing services to taxonomists for standard genome sequencing and annotation.</title>
        <authorList>
            <consortium name="The Broad Institute Genomics Platform"/>
            <consortium name="The Broad Institute Genome Sequencing Center for Infectious Disease"/>
            <person name="Wu L."/>
            <person name="Ma J."/>
        </authorList>
    </citation>
    <scope>NUCLEOTIDE SEQUENCE [LARGE SCALE GENOMIC DNA]</scope>
    <source>
        <strain evidence="8">JCM 17925</strain>
    </source>
</reference>
<evidence type="ECO:0000259" key="6">
    <source>
        <dbReference type="PROSITE" id="PS50109"/>
    </source>
</evidence>
<dbReference type="InterPro" id="IPR035965">
    <property type="entry name" value="PAS-like_dom_sf"/>
</dbReference>
<dbReference type="Proteomes" id="UP001500936">
    <property type="component" value="Unassembled WGS sequence"/>
</dbReference>
<evidence type="ECO:0000256" key="1">
    <source>
        <dbReference type="ARBA" id="ARBA00000085"/>
    </source>
</evidence>
<dbReference type="CDD" id="cd00130">
    <property type="entry name" value="PAS"/>
    <property type="match status" value="1"/>
</dbReference>
<evidence type="ECO:0000313" key="8">
    <source>
        <dbReference type="Proteomes" id="UP001500936"/>
    </source>
</evidence>
<evidence type="ECO:0000256" key="4">
    <source>
        <dbReference type="ARBA" id="ARBA00022679"/>
    </source>
</evidence>
<dbReference type="Pfam" id="PF08448">
    <property type="entry name" value="PAS_4"/>
    <property type="match status" value="1"/>
</dbReference>
<dbReference type="EC" id="2.7.13.3" evidence="2"/>
<proteinExistence type="predicted"/>
<dbReference type="Pfam" id="PF00512">
    <property type="entry name" value="HisKA"/>
    <property type="match status" value="1"/>
</dbReference>